<feature type="chain" id="PRO_5024386126" evidence="3">
    <location>
        <begin position="19"/>
        <end position="267"/>
    </location>
</feature>
<proteinExistence type="predicted"/>
<dbReference type="Pfam" id="PF00379">
    <property type="entry name" value="Chitin_bind_4"/>
    <property type="match status" value="1"/>
</dbReference>
<keyword evidence="3" id="KW-0732">Signal</keyword>
<feature type="compositionally biased region" description="Polar residues" evidence="2">
    <location>
        <begin position="79"/>
        <end position="96"/>
    </location>
</feature>
<dbReference type="InterPro" id="IPR000618">
    <property type="entry name" value="Insect_cuticle"/>
</dbReference>
<evidence type="ECO:0000256" key="3">
    <source>
        <dbReference type="SAM" id="SignalP"/>
    </source>
</evidence>
<keyword evidence="1" id="KW-0193">Cuticle</keyword>
<dbReference type="AlphaFoldDB" id="A0A5N4AK94"/>
<protein>
    <submittedName>
        <fullName evidence="4">Uncharacterized protein</fullName>
    </submittedName>
</protein>
<gene>
    <name evidence="4" type="ORF">PPYR_08753</name>
</gene>
<dbReference type="InParanoid" id="A0A5N4AK94"/>
<evidence type="ECO:0000256" key="2">
    <source>
        <dbReference type="SAM" id="MobiDB-lite"/>
    </source>
</evidence>
<accession>A0A5N4AK94</accession>
<feature type="signal peptide" evidence="3">
    <location>
        <begin position="1"/>
        <end position="18"/>
    </location>
</feature>
<evidence type="ECO:0000313" key="4">
    <source>
        <dbReference type="EMBL" id="KAB0797760.1"/>
    </source>
</evidence>
<dbReference type="EMBL" id="VVIM01000006">
    <property type="protein sequence ID" value="KAB0797760.1"/>
    <property type="molecule type" value="Genomic_DNA"/>
</dbReference>
<reference evidence="4 5" key="1">
    <citation type="journal article" date="2018" name="Elife">
        <title>Firefly genomes illuminate parallel origins of bioluminescence in beetles.</title>
        <authorList>
            <person name="Fallon T.R."/>
            <person name="Lower S.E."/>
            <person name="Chang C.H."/>
            <person name="Bessho-Uehara M."/>
            <person name="Martin G.J."/>
            <person name="Bewick A.J."/>
            <person name="Behringer M."/>
            <person name="Debat H.J."/>
            <person name="Wong I."/>
            <person name="Day J.C."/>
            <person name="Suvorov A."/>
            <person name="Silva C.J."/>
            <person name="Stanger-Hall K.F."/>
            <person name="Hall D.W."/>
            <person name="Schmitz R.J."/>
            <person name="Nelson D.R."/>
            <person name="Lewis S.M."/>
            <person name="Shigenobu S."/>
            <person name="Bybee S.M."/>
            <person name="Larracuente A.M."/>
            <person name="Oba Y."/>
            <person name="Weng J.K."/>
        </authorList>
    </citation>
    <scope>NUCLEOTIDE SEQUENCE [LARGE SCALE GENOMIC DNA]</scope>
    <source>
        <strain evidence="4">1611_PpyrPB1</strain>
        <tissue evidence="4">Whole body</tissue>
    </source>
</reference>
<organism evidence="4 5">
    <name type="scientific">Photinus pyralis</name>
    <name type="common">Common eastern firefly</name>
    <name type="synonym">Lampyris pyralis</name>
    <dbReference type="NCBI Taxonomy" id="7054"/>
    <lineage>
        <taxon>Eukaryota</taxon>
        <taxon>Metazoa</taxon>
        <taxon>Ecdysozoa</taxon>
        <taxon>Arthropoda</taxon>
        <taxon>Hexapoda</taxon>
        <taxon>Insecta</taxon>
        <taxon>Pterygota</taxon>
        <taxon>Neoptera</taxon>
        <taxon>Endopterygota</taxon>
        <taxon>Coleoptera</taxon>
        <taxon>Polyphaga</taxon>
        <taxon>Elateriformia</taxon>
        <taxon>Elateroidea</taxon>
        <taxon>Lampyridae</taxon>
        <taxon>Lampyrinae</taxon>
        <taxon>Photinus</taxon>
    </lineage>
</organism>
<evidence type="ECO:0000313" key="5">
    <source>
        <dbReference type="Proteomes" id="UP000327044"/>
    </source>
</evidence>
<evidence type="ECO:0000256" key="1">
    <source>
        <dbReference type="PROSITE-ProRule" id="PRU00497"/>
    </source>
</evidence>
<comment type="caution">
    <text evidence="4">The sequence shown here is derived from an EMBL/GenBank/DDBJ whole genome shotgun (WGS) entry which is preliminary data.</text>
</comment>
<keyword evidence="5" id="KW-1185">Reference proteome</keyword>
<name>A0A5N4AK94_PHOPY</name>
<sequence>MKTVIVLVVLAFGGRSYSHPQNLGDVTAPAQTIPVEIQQVPQQQFSFGPSETTTDASSYYDYSSSLTTEGSTHYEQDAYQPSSSDFYQSSQYTSPPRSRGSARYGVSQQPRESELTYVRQQTQDFTRRRTVTPSYHTDEVPTTTQQPFRRFPQQQPNTIHDDTQSKSNSKDEETTSKRRGGRRHPDADAYIVRYSNENNVQKGYKFGYETSNNMMRNEELVFEDPDHADQPTIYGGYEFTDPAGGRVVVTYTAGIFGFKPIIKYIKP</sequence>
<feature type="compositionally biased region" description="Low complexity" evidence="2">
    <location>
        <begin position="141"/>
        <end position="156"/>
    </location>
</feature>
<dbReference type="PROSITE" id="PS51155">
    <property type="entry name" value="CHIT_BIND_RR_2"/>
    <property type="match status" value="1"/>
</dbReference>
<dbReference type="OrthoDB" id="6436213at2759"/>
<dbReference type="Proteomes" id="UP000327044">
    <property type="component" value="Unassembled WGS sequence"/>
</dbReference>
<dbReference type="GO" id="GO:0042302">
    <property type="term" value="F:structural constituent of cuticle"/>
    <property type="evidence" value="ECO:0007669"/>
    <property type="project" value="UniProtKB-UniRule"/>
</dbReference>
<feature type="region of interest" description="Disordered" evidence="2">
    <location>
        <begin position="76"/>
        <end position="187"/>
    </location>
</feature>
<feature type="compositionally biased region" description="Basic and acidic residues" evidence="2">
    <location>
        <begin position="159"/>
        <end position="176"/>
    </location>
</feature>